<feature type="region of interest" description="Disordered" evidence="2">
    <location>
        <begin position="1230"/>
        <end position="1251"/>
    </location>
</feature>
<dbReference type="RefSeq" id="WP_005520628.1">
    <property type="nucleotide sequence ID" value="NZ_EQ973329.1"/>
</dbReference>
<feature type="compositionally biased region" description="Gly residues" evidence="2">
    <location>
        <begin position="1230"/>
        <end position="1240"/>
    </location>
</feature>
<feature type="transmembrane region" description="Helical" evidence="3">
    <location>
        <begin position="849"/>
        <end position="874"/>
    </location>
</feature>
<keyword evidence="3" id="KW-1133">Transmembrane helix</keyword>
<protein>
    <submittedName>
        <fullName evidence="4">Uncharacterized protein</fullName>
    </submittedName>
</protein>
<dbReference type="HOGENOM" id="CLU_242358_0_0_11"/>
<comment type="caution">
    <text evidence="4">The sequence shown here is derived from an EMBL/GenBank/DDBJ whole genome shotgun (WGS) entry which is preliminary data.</text>
</comment>
<accession>C0E266</accession>
<feature type="coiled-coil region" evidence="1">
    <location>
        <begin position="362"/>
        <end position="396"/>
    </location>
</feature>
<dbReference type="EMBL" id="ACEB01000017">
    <property type="protein sequence ID" value="EEG27408.1"/>
    <property type="molecule type" value="Genomic_DNA"/>
</dbReference>
<dbReference type="SUPFAM" id="SSF48371">
    <property type="entry name" value="ARM repeat"/>
    <property type="match status" value="1"/>
</dbReference>
<reference evidence="4 5" key="1">
    <citation type="submission" date="2009-01" db="EMBL/GenBank/DDBJ databases">
        <authorList>
            <person name="Fulton L."/>
            <person name="Clifton S."/>
            <person name="Chinwalla A.T."/>
            <person name="Mitreva M."/>
            <person name="Sodergren E."/>
            <person name="Weinstock G."/>
            <person name="Clifton S."/>
            <person name="Dooling D.J."/>
            <person name="Fulton B."/>
            <person name="Minx P."/>
            <person name="Pepin K.H."/>
            <person name="Johnson M."/>
            <person name="Bhonagiri V."/>
            <person name="Nash W.E."/>
            <person name="Mardis E.R."/>
            <person name="Wilson R.K."/>
        </authorList>
    </citation>
    <scope>NUCLEOTIDE SEQUENCE [LARGE SCALE GENOMIC DNA]</scope>
    <source>
        <strain evidence="4 5">ATCC 33806</strain>
    </source>
</reference>
<evidence type="ECO:0000256" key="2">
    <source>
        <dbReference type="SAM" id="MobiDB-lite"/>
    </source>
</evidence>
<evidence type="ECO:0000256" key="1">
    <source>
        <dbReference type="SAM" id="Coils"/>
    </source>
</evidence>
<keyword evidence="3" id="KW-0472">Membrane</keyword>
<feature type="region of interest" description="Disordered" evidence="2">
    <location>
        <begin position="1287"/>
        <end position="1324"/>
    </location>
</feature>
<keyword evidence="1" id="KW-0175">Coiled coil</keyword>
<feature type="compositionally biased region" description="Basic and acidic residues" evidence="2">
    <location>
        <begin position="1297"/>
        <end position="1312"/>
    </location>
</feature>
<sequence>MAEYTAGVAKVEIRPNLSGFSKRLKAELERINAQFGVEIRPDLSDFREQLRAEMANLPTAEIDVDVDAAAAKGKIAQLGRDQKLTIQAEADTTDAKSGIEYLTRPQKVTVEVDADTAPAKERIDQAAKKRHTTVEVDADTAAAKAKIAAAARDRKAKIDVDTGGAAAGLSSMATQAAGAASSLGMVAAQATGIGIIGVAAAGCIGPLASVAAAASGVIGVLGVLPGIAASAAAGLATLGIGLSGVGAAFSAMGKSAGGAADDTADKLKQLQRQVESAERGLVQANRRVEDAEQRVADAQKNTRKAQDALNDARKEAVKDLKELKGELEDAALGEEEAVLAVARARQSLIDAQADKDSSGLDIAEADLAYRKAVKNLDEVREKNNQLAKDVQAANDAGIEGSQKVQDAKEKVEAATRGEADAQRALLEANENVLVAQERLDDALENLAKGASSAAGGVDPFAEALANLSPKAQEFVLAMQALGDQWQDLKFAVQDNLFDGLAEDVTNLATVQLPVLKTGLAGIASEINTGLRANIAALSSEASQTGLATMLENTRQAFAGTNQAAGPLTQAIVDIGAASSAYLPQLGQYLGEAGARLGEFLTQATQTGQFDQWVQNGINTLKGIGQTLADVGGIISGVFQAAATAGQSSLGPLGQVLSMVNEFVNSVQGQQALGSFFSSMTDGLAALMPILSTALTSIGTTIMPAISDFIQQAAPGVQAFVQGFADGLSALAPAMGPIGQLLSDIGAALAPLLPVLGELLTAALVPVAQGLSQVVGALAPVIQIAATALTPLIQQLAPIFSDLVGMLADLVTQYLGQLMPFLPQMVAAWQQIFEAVAPLIPVFTKLAFDIISPLIGVIGALMPAIVGLVQVFATIITAVAPVIAIIGELIGAVVKVLAAIINFVVQAVTNWDSFKARLVAATSQFITKIISSFQQFISRAVSLIVDFGKRLVNQFVAMWNNASGAVANGVKIVVEKVKSIRQLVLDVFKGAKDWLINAGKTIISGLWNGMKDMWENVTEWFSDKLSAIRSPFSSRASRHATGSVRHYAAGGEDHSPQIAAGGEWRVWAEPETGGEAYIPLANDYRRDRAVAITAAVADHFGYSLVDAKGKGFAPVAKGSLGPTDVRAFAEGGITIEDLDTFASDLEGKPYVWGGVHWGDCSGAMSAIARYTAGVDPWGGRFTTASEKEGLNALGFLPGLGPSGSLQIGWYNGGPGGGHTSGTLPSGTNVEMGGGRGNGQFGGSAAPANHPQYTDHAHVPAEFFAPIKVPRMGGLGDIDFGHTNTADASASAVETTDPAGDKLKSFRASGKSDPDSYVTGAKSDGPSSISEIVADFAKTAAAGHTKDLLGLVGVSDDIPMVKAYSQWLKARQSVSKRSGTAAKQKEITSLSQAAASVIDADPQVDTVEVTGLDLVGGLSPIKAPKADDGDIDHVYVPGGGAEQWRGMAMAAMRRVGFNADDPAQVNAMIKQIQSESGGDPNIAQQIVDVNGSGESAGVGLLQIIPATYAAHRDPELPDDRRNPFSNMVAALRYYRSRYGFDLTTMWGQGHGYAGGGLVEGPGGPTDDLIPAWISNGEFVVREAATRHARPLLEMLNADPQHARAITQAVTGTPPTPPEEPSAPVEVHYHIETNNVEEGLRRSEMHARQQVMAMNGA</sequence>
<gene>
    <name evidence="4" type="ORF">CORMATOL_01071</name>
</gene>
<dbReference type="InterPro" id="IPR023346">
    <property type="entry name" value="Lysozyme-like_dom_sf"/>
</dbReference>
<feature type="coiled-coil region" evidence="1">
    <location>
        <begin position="260"/>
        <end position="326"/>
    </location>
</feature>
<keyword evidence="3" id="KW-0812">Transmembrane</keyword>
<name>C0E266_9CORY</name>
<organism evidence="4 5">
    <name type="scientific">Corynebacterium matruchotii ATCC 33806</name>
    <dbReference type="NCBI Taxonomy" id="566549"/>
    <lineage>
        <taxon>Bacteria</taxon>
        <taxon>Bacillati</taxon>
        <taxon>Actinomycetota</taxon>
        <taxon>Actinomycetes</taxon>
        <taxon>Mycobacteriales</taxon>
        <taxon>Corynebacteriaceae</taxon>
        <taxon>Corynebacterium</taxon>
    </lineage>
</organism>
<evidence type="ECO:0000313" key="4">
    <source>
        <dbReference type="EMBL" id="EEG27408.1"/>
    </source>
</evidence>
<dbReference type="Proteomes" id="UP000006247">
    <property type="component" value="Unassembled WGS sequence"/>
</dbReference>
<dbReference type="InterPro" id="IPR016024">
    <property type="entry name" value="ARM-type_fold"/>
</dbReference>
<evidence type="ECO:0000313" key="5">
    <source>
        <dbReference type="Proteomes" id="UP000006247"/>
    </source>
</evidence>
<proteinExistence type="predicted"/>
<evidence type="ECO:0000256" key="3">
    <source>
        <dbReference type="SAM" id="Phobius"/>
    </source>
</evidence>
<dbReference type="SUPFAM" id="SSF53955">
    <property type="entry name" value="Lysozyme-like"/>
    <property type="match status" value="1"/>
</dbReference>
<feature type="transmembrane region" description="Helical" evidence="3">
    <location>
        <begin position="881"/>
        <end position="904"/>
    </location>
</feature>